<keyword evidence="4 10" id="KW-0223">Dioxygenase</keyword>
<feature type="binding site" evidence="8">
    <location>
        <position position="298"/>
    </location>
    <ligand>
        <name>Fe cation</name>
        <dbReference type="ChEBI" id="CHEBI:24875"/>
    </ligand>
</feature>
<organism evidence="10 11">
    <name type="scientific">Chloroflexus islandicus</name>
    <dbReference type="NCBI Taxonomy" id="1707952"/>
    <lineage>
        <taxon>Bacteria</taxon>
        <taxon>Bacillati</taxon>
        <taxon>Chloroflexota</taxon>
        <taxon>Chloroflexia</taxon>
        <taxon>Chloroflexales</taxon>
        <taxon>Chloroflexineae</taxon>
        <taxon>Chloroflexaceae</taxon>
        <taxon>Chloroflexus</taxon>
    </lineage>
</organism>
<evidence type="ECO:0000256" key="2">
    <source>
        <dbReference type="ARBA" id="ARBA00007757"/>
    </source>
</evidence>
<sequence length="388" mass="43822">MPFYQRLGHVPHKRHTQFRKPDGKLYREEVMGLEGFHGIQSILYHHFLPPRVLRAELVGSAKPEYVEFGPIRHRAFATANVPAGGDPVSARITLLGNNDVTIGVSRPTESMTGFYRNGQAYEVWFVHEGSGDLLSQFGRLPFSAGDYVVIPFGVTWQMRLAGPARFLVIEATSQIAPPKRYRNQFGQLLEHAPYCERDIRGPSELLTFTDTGEFEVLVKVRDQLTRHILDHHPFDVVGWDGYLYPWAFSIHDFEPITGRIHQPPPVHQTFEGHNFVICSFVPRLFDYHPEAIPAPYNHSNVNSDEVIYYCDGNFMSRRGIERCDITLHPAGLPHGPQPGSTEASIGVKETRELAVMIDTFYPLHLTTAALELEKTGYMDSWSVGGPEG</sequence>
<dbReference type="CDD" id="cd02208">
    <property type="entry name" value="cupin_RmlC-like"/>
    <property type="match status" value="1"/>
</dbReference>
<dbReference type="InterPro" id="IPR005708">
    <property type="entry name" value="Homogentis_dOase"/>
</dbReference>
<evidence type="ECO:0000256" key="1">
    <source>
        <dbReference type="ARBA" id="ARBA00001962"/>
    </source>
</evidence>
<dbReference type="InterPro" id="IPR046452">
    <property type="entry name" value="HgmA_N"/>
</dbReference>
<evidence type="ECO:0000256" key="4">
    <source>
        <dbReference type="ARBA" id="ARBA00022964"/>
    </source>
</evidence>
<dbReference type="STRING" id="1707952.A6A03_12490"/>
<evidence type="ECO:0000256" key="5">
    <source>
        <dbReference type="ARBA" id="ARBA00023002"/>
    </source>
</evidence>
<name>A0A178MCF2_9CHLR</name>
<keyword evidence="3 8" id="KW-0479">Metal-binding</keyword>
<dbReference type="GO" id="GO:0006559">
    <property type="term" value="P:L-phenylalanine catabolic process"/>
    <property type="evidence" value="ECO:0007669"/>
    <property type="project" value="InterPro"/>
</dbReference>
<feature type="domain" description="Homogentisate 1,2-dioxygenase N-terminal" evidence="9">
    <location>
        <begin position="127"/>
        <end position="248"/>
    </location>
</feature>
<evidence type="ECO:0000259" key="9">
    <source>
        <dbReference type="Pfam" id="PF20510"/>
    </source>
</evidence>
<reference evidence="10 11" key="1">
    <citation type="submission" date="2016-04" db="EMBL/GenBank/DDBJ databases">
        <title>Chloroflexus islandicus sp. nov., a thermophilic filamentous anoxygenic phototrophic bacterium from geyser Strokkur (Iceland).</title>
        <authorList>
            <person name="Gaisin V.A."/>
            <person name="Kalashnikov A.M."/>
            <person name="Sukhacheva M.V."/>
            <person name="Grouzdev D.S."/>
            <person name="Ivanov T.M."/>
            <person name="Kuznetsov B."/>
            <person name="Gorlenko V.M."/>
        </authorList>
    </citation>
    <scope>NUCLEOTIDE SEQUENCE [LARGE SCALE GENOMIC DNA]</scope>
    <source>
        <strain evidence="11">isl-2</strain>
    </source>
</reference>
<keyword evidence="6 8" id="KW-0408">Iron</keyword>
<proteinExistence type="inferred from homology"/>
<dbReference type="InterPro" id="IPR011051">
    <property type="entry name" value="RmlC_Cupin_sf"/>
</dbReference>
<evidence type="ECO:0000256" key="7">
    <source>
        <dbReference type="PIRSR" id="PIRSR605708-1"/>
    </source>
</evidence>
<dbReference type="AlphaFoldDB" id="A0A178MCF2"/>
<comment type="cofactor">
    <cofactor evidence="1 8">
        <name>Fe cation</name>
        <dbReference type="ChEBI" id="CHEBI:24875"/>
    </cofactor>
</comment>
<gene>
    <name evidence="10" type="ORF">A6A03_12490</name>
</gene>
<dbReference type="PANTHER" id="PTHR11056:SF0">
    <property type="entry name" value="HOMOGENTISATE 1,2-DIOXYGENASE"/>
    <property type="match status" value="1"/>
</dbReference>
<feature type="binding site" evidence="8">
    <location>
        <position position="304"/>
    </location>
    <ligand>
        <name>Fe cation</name>
        <dbReference type="ChEBI" id="CHEBI:24875"/>
    </ligand>
</feature>
<dbReference type="GO" id="GO:0006570">
    <property type="term" value="P:tyrosine metabolic process"/>
    <property type="evidence" value="ECO:0007669"/>
    <property type="project" value="InterPro"/>
</dbReference>
<comment type="similarity">
    <text evidence="2">Belongs to the homogentisate dioxygenase family.</text>
</comment>
<dbReference type="InterPro" id="IPR014710">
    <property type="entry name" value="RmlC-like_jellyroll"/>
</dbReference>
<protein>
    <submittedName>
        <fullName evidence="10">Homogentisate 1,2-dioxygenase</fullName>
    </submittedName>
</protein>
<keyword evidence="11" id="KW-1185">Reference proteome</keyword>
<dbReference type="GO" id="GO:0005737">
    <property type="term" value="C:cytoplasm"/>
    <property type="evidence" value="ECO:0007669"/>
    <property type="project" value="TreeGrafter"/>
</dbReference>
<feature type="binding site" evidence="8">
    <location>
        <position position="334"/>
    </location>
    <ligand>
        <name>Fe cation</name>
        <dbReference type="ChEBI" id="CHEBI:24875"/>
    </ligand>
</feature>
<dbReference type="GO" id="GO:0046872">
    <property type="term" value="F:metal ion binding"/>
    <property type="evidence" value="ECO:0007669"/>
    <property type="project" value="UniProtKB-KW"/>
</dbReference>
<dbReference type="PANTHER" id="PTHR11056">
    <property type="entry name" value="HOMOGENTISATE 1,2-DIOXYGENASE"/>
    <property type="match status" value="1"/>
</dbReference>
<accession>A0A178MCF2</accession>
<dbReference type="Pfam" id="PF20510">
    <property type="entry name" value="HgmA_N"/>
    <property type="match status" value="1"/>
</dbReference>
<dbReference type="Gene3D" id="2.60.120.10">
    <property type="entry name" value="Jelly Rolls"/>
    <property type="match status" value="1"/>
</dbReference>
<dbReference type="GO" id="GO:0004411">
    <property type="term" value="F:homogentisate 1,2-dioxygenase activity"/>
    <property type="evidence" value="ECO:0007669"/>
    <property type="project" value="InterPro"/>
</dbReference>
<evidence type="ECO:0000256" key="6">
    <source>
        <dbReference type="ARBA" id="ARBA00023004"/>
    </source>
</evidence>
<evidence type="ECO:0000256" key="3">
    <source>
        <dbReference type="ARBA" id="ARBA00022723"/>
    </source>
</evidence>
<evidence type="ECO:0000313" key="10">
    <source>
        <dbReference type="EMBL" id="OAN46480.1"/>
    </source>
</evidence>
<dbReference type="EMBL" id="LWQS01000044">
    <property type="protein sequence ID" value="OAN46480.1"/>
    <property type="molecule type" value="Genomic_DNA"/>
</dbReference>
<dbReference type="OrthoDB" id="9768662at2"/>
<feature type="binding site" evidence="8">
    <location>
        <position position="334"/>
    </location>
    <ligand>
        <name>homogentisate</name>
        <dbReference type="ChEBI" id="CHEBI:16169"/>
    </ligand>
</feature>
<dbReference type="Proteomes" id="UP000078287">
    <property type="component" value="Unassembled WGS sequence"/>
</dbReference>
<evidence type="ECO:0000256" key="8">
    <source>
        <dbReference type="PIRSR" id="PIRSR605708-2"/>
    </source>
</evidence>
<feature type="active site" description="Proton acceptor" evidence="7">
    <location>
        <position position="261"/>
    </location>
</feature>
<evidence type="ECO:0000313" key="11">
    <source>
        <dbReference type="Proteomes" id="UP000078287"/>
    </source>
</evidence>
<dbReference type="SUPFAM" id="SSF51182">
    <property type="entry name" value="RmlC-like cupins"/>
    <property type="match status" value="1"/>
</dbReference>
<keyword evidence="5" id="KW-0560">Oxidoreductase</keyword>
<dbReference type="RefSeq" id="WP_066785807.1">
    <property type="nucleotide sequence ID" value="NZ_LWQS01000044.1"/>
</dbReference>
<comment type="caution">
    <text evidence="10">The sequence shown here is derived from an EMBL/GenBank/DDBJ whole genome shotgun (WGS) entry which is preliminary data.</text>
</comment>